<dbReference type="Proteomes" id="UP000487757">
    <property type="component" value="Unassembled WGS sequence"/>
</dbReference>
<accession>A0A7K0FTN7</accession>
<keyword evidence="1" id="KW-0732">Signal</keyword>
<name>A0A7K0FTN7_9SPHI</name>
<comment type="caution">
    <text evidence="2">The sequence shown here is derived from an EMBL/GenBank/DDBJ whole genome shotgun (WGS) entry which is preliminary data.</text>
</comment>
<keyword evidence="3" id="KW-1185">Reference proteome</keyword>
<feature type="chain" id="PRO_5029615270" evidence="1">
    <location>
        <begin position="18"/>
        <end position="412"/>
    </location>
</feature>
<dbReference type="Pfam" id="PF11850">
    <property type="entry name" value="DUF3370"/>
    <property type="match status" value="1"/>
</dbReference>
<sequence>MKSKFLPLMLVCLAAFASCKKKIDTSKNLVQGKYRTSLIDPTNWTLGPLSVSTDPALQVLPNAELQPLNVVLSGNKIFKCNNPEIFTGNGWLMQSSRTDATRGGNVYPLSGNAAAYMFHINQSGSVKYYHLMVSNPGTAPITLTSKGSYYNNSEKPLTGVGTGPSYFVAKDWLDNTLRQVQTAPVTINPSQVVEVFKVQANISNMIDARFELNTSANAYYYTVVTSTGDLSDAINATQGLPAAGTYLAESANAYGREAGVYQYSEVKAENDVYIPNQPAHIGYALNTTNKFAPTIENQTAVKLMNLTGSSSSSYGNYGHKYSVKFHLFNNNSSVKTVKFYFASNSVNAAQSNATWNGQVKLNGAAFDVYTQLNNPRKQLATWTIPTGTFDATLEFYVPGLITSNQQIIFETN</sequence>
<dbReference type="OrthoDB" id="4351013at2"/>
<proteinExistence type="predicted"/>
<feature type="signal peptide" evidence="1">
    <location>
        <begin position="1"/>
        <end position="17"/>
    </location>
</feature>
<protein>
    <submittedName>
        <fullName evidence="2">DUF3370 family protein</fullName>
    </submittedName>
</protein>
<dbReference type="AlphaFoldDB" id="A0A7K0FTN7"/>
<gene>
    <name evidence="2" type="ORF">GJU39_01210</name>
</gene>
<dbReference type="EMBL" id="WKKH01000002">
    <property type="protein sequence ID" value="MRX74692.1"/>
    <property type="molecule type" value="Genomic_DNA"/>
</dbReference>
<evidence type="ECO:0000313" key="3">
    <source>
        <dbReference type="Proteomes" id="UP000487757"/>
    </source>
</evidence>
<evidence type="ECO:0000313" key="2">
    <source>
        <dbReference type="EMBL" id="MRX74692.1"/>
    </source>
</evidence>
<organism evidence="2 3">
    <name type="scientific">Pedobacter petrophilus</name>
    <dbReference type="NCBI Taxonomy" id="1908241"/>
    <lineage>
        <taxon>Bacteria</taxon>
        <taxon>Pseudomonadati</taxon>
        <taxon>Bacteroidota</taxon>
        <taxon>Sphingobacteriia</taxon>
        <taxon>Sphingobacteriales</taxon>
        <taxon>Sphingobacteriaceae</taxon>
        <taxon>Pedobacter</taxon>
    </lineage>
</organism>
<evidence type="ECO:0000256" key="1">
    <source>
        <dbReference type="SAM" id="SignalP"/>
    </source>
</evidence>
<dbReference type="InterPro" id="IPR021801">
    <property type="entry name" value="DUF3370"/>
</dbReference>
<reference evidence="2 3" key="1">
    <citation type="submission" date="2019-11" db="EMBL/GenBank/DDBJ databases">
        <title>Pedobacter petrophilus genome.</title>
        <authorList>
            <person name="Feldbauer M.J."/>
            <person name="Newman J.D."/>
        </authorList>
    </citation>
    <scope>NUCLEOTIDE SEQUENCE [LARGE SCALE GENOMIC DNA]</scope>
    <source>
        <strain evidence="2 3">LMG 29686</strain>
    </source>
</reference>
<dbReference type="PROSITE" id="PS51257">
    <property type="entry name" value="PROKAR_LIPOPROTEIN"/>
    <property type="match status" value="1"/>
</dbReference>
<dbReference type="RefSeq" id="WP_154278869.1">
    <property type="nucleotide sequence ID" value="NZ_JBHUJQ010000001.1"/>
</dbReference>